<accession>D3BV42</accession>
<comment type="caution">
    <text evidence="7">The sequence shown here is derived from an EMBL/GenBank/DDBJ whole genome shotgun (WGS) entry which is preliminary data.</text>
</comment>
<evidence type="ECO:0000259" key="6">
    <source>
        <dbReference type="PROSITE" id="PS51484"/>
    </source>
</evidence>
<keyword evidence="5" id="KW-0472">Membrane</keyword>
<keyword evidence="5" id="KW-1133">Transmembrane helix</keyword>
<evidence type="ECO:0000256" key="3">
    <source>
        <dbReference type="ARBA" id="ARBA00023180"/>
    </source>
</evidence>
<protein>
    <recommendedName>
        <fullName evidence="6">G8 domain-containing protein</fullName>
    </recommendedName>
</protein>
<keyword evidence="8" id="KW-1185">Reference proteome</keyword>
<sequence length="1071" mass="121988">MYSSSLSSLSYKKIFININIIFILYISVVFGYICNEDVPRLTRWSNAASWPNKLVPKANDAVIIQTKIMLDLESPPLAYVLVNGSGMLIFEDKPGVSLTTQALIIVDGGSVCIGSPLCPYTNKTTITLTGYSEYTANNFTVDGFPYGQKVIAVGKDGTLEIHGQEPLPAWAKLDRNGRPGDTLLTLNSKVSWKSGSEVMIASSDYDYGQTEFNTIVDCPSCAPNQIKLANPLVYLHWGTFIEGMDQRASISMITRNIVVRGRVEENHCVSNPLVCRFFPNYTFGAHIMITRGFKNAHFNSLRLEFMGQPHMISRYPIHFHMVGDVSTYFFRPYVKNTVILNSHNRCIVLHGVYGLLVQDNVAYDHIGHCYMLCDGIEMNNVIDRNIGILTRSGLVTPADRNDEMCKAYKPLDFNGNPTQVTECNAVSTFWISNPNNVLTNNIAGGSENTGIWYVVPEYPGGESFSTGVDQHIQPVYTLIKKFQNNTVHSNRVLGFNLDSGLKLYPPSKEEPQQINSLISIRYNPRVDFTNRGSPMRPALLEGLVCYKNMWRGAWARGNIIMDNCYFADNAISLTLASEGTYPSDKGIAQLVTNSLFIGESENNGSYSWDRAPVHRNRTNPFGENWKMPIRGFEVYDGPVMVTNCSFRHFKRYDDRNISAISWYRLHDYTFSSLSYMENNEFIDVDHKLYMNNLYQDGDKCQNIFDKDKLLHYVRNIPIYKTDKCIEEPERNLLVCNESMAYIYFYVPYPERVEYNNNGPQLVVARDTHLNLTLSGLPNHNPKNHFLVLVHKNYEYTFHFDKHPVPQVFDLEAINWDQNDTMDIGICIGVNSIRSLQVEKVIGYKTLPKLFPVSDRLKLDNNSYFYDTSNGMLFVKLNQIQKRPDLYAFPEDGSERIRITLEQSPVFAVADCRTNYYTNSLMIFNESIHYLFKNSILNNISPIPIATNESIAHFGKRYIATTIPFQMKLHSSSPFPLKEFSYLEFWVMTSTTNSAIDFVIGLITENNLDVPIPIADYKFNNFNAQVWNPIRISLSTLNLNTFTDITIYGYSSSSQTIFIDDIGLIYYPYTMM</sequence>
<dbReference type="GO" id="GO:0016798">
    <property type="term" value="F:hydrolase activity, acting on glycosyl bonds"/>
    <property type="evidence" value="ECO:0007669"/>
    <property type="project" value="UniProtKB-KW"/>
</dbReference>
<dbReference type="InterPro" id="IPR019316">
    <property type="entry name" value="G8_domain"/>
</dbReference>
<dbReference type="InParanoid" id="D3BV42"/>
<dbReference type="PROSITE" id="PS51484">
    <property type="entry name" value="G8"/>
    <property type="match status" value="1"/>
</dbReference>
<dbReference type="OMA" id="DYGCPRA"/>
<keyword evidence="3" id="KW-0325">Glycoprotein</keyword>
<dbReference type="PANTHER" id="PTHR15535:SF29">
    <property type="entry name" value="PROTEIN DDB_G0287365"/>
    <property type="match status" value="1"/>
</dbReference>
<dbReference type="RefSeq" id="XP_020427114.1">
    <property type="nucleotide sequence ID" value="XM_020582760.1"/>
</dbReference>
<keyword evidence="5" id="KW-0812">Transmembrane</keyword>
<dbReference type="PANTHER" id="PTHR15535">
    <property type="entry name" value="TRANSMEMBRANE PROTEIN 2-RELATED"/>
    <property type="match status" value="1"/>
</dbReference>
<dbReference type="STRING" id="670386.D3BV42"/>
<evidence type="ECO:0000256" key="1">
    <source>
        <dbReference type="ARBA" id="ARBA00007586"/>
    </source>
</evidence>
<dbReference type="InterPro" id="IPR055400">
    <property type="entry name" value="CEMIP_X"/>
</dbReference>
<evidence type="ECO:0000313" key="8">
    <source>
        <dbReference type="Proteomes" id="UP000001396"/>
    </source>
</evidence>
<keyword evidence="2" id="KW-0378">Hydrolase</keyword>
<name>D3BV42_HETP5</name>
<dbReference type="InterPro" id="IPR052252">
    <property type="entry name" value="CEMIP/CEMIP2"/>
</dbReference>
<dbReference type="Proteomes" id="UP000001396">
    <property type="component" value="Unassembled WGS sequence"/>
</dbReference>
<proteinExistence type="inferred from homology"/>
<evidence type="ECO:0000256" key="2">
    <source>
        <dbReference type="ARBA" id="ARBA00022801"/>
    </source>
</evidence>
<dbReference type="EMBL" id="ADBJ01000060">
    <property type="protein sequence ID" value="EFA74980.1"/>
    <property type="molecule type" value="Genomic_DNA"/>
</dbReference>
<dbReference type="InterPro" id="IPR055401">
    <property type="entry name" value="CEMIP_beta-hel_dom"/>
</dbReference>
<dbReference type="SMART" id="SM01225">
    <property type="entry name" value="G8"/>
    <property type="match status" value="1"/>
</dbReference>
<dbReference type="Pfam" id="PF24605">
    <property type="entry name" value="CEMIP_X"/>
    <property type="match status" value="1"/>
</dbReference>
<keyword evidence="4" id="KW-0326">Glycosidase</keyword>
<feature type="domain" description="G8" evidence="6">
    <location>
        <begin position="48"/>
        <end position="175"/>
    </location>
</feature>
<evidence type="ECO:0000256" key="4">
    <source>
        <dbReference type="ARBA" id="ARBA00023295"/>
    </source>
</evidence>
<evidence type="ECO:0000256" key="5">
    <source>
        <dbReference type="SAM" id="Phobius"/>
    </source>
</evidence>
<reference evidence="7 8" key="1">
    <citation type="journal article" date="2011" name="Genome Res.">
        <title>Phylogeny-wide analysis of social amoeba genomes highlights ancient origins for complex intercellular communication.</title>
        <authorList>
            <person name="Heidel A.J."/>
            <person name="Lawal H.M."/>
            <person name="Felder M."/>
            <person name="Schilde C."/>
            <person name="Helps N.R."/>
            <person name="Tunggal B."/>
            <person name="Rivero F."/>
            <person name="John U."/>
            <person name="Schleicher M."/>
            <person name="Eichinger L."/>
            <person name="Platzer M."/>
            <person name="Noegel A.A."/>
            <person name="Schaap P."/>
            <person name="Gloeckner G."/>
        </authorList>
    </citation>
    <scope>NUCLEOTIDE SEQUENCE [LARGE SCALE GENOMIC DNA]</scope>
    <source>
        <strain evidence="8">ATCC 26659 / Pp 5 / PN500</strain>
    </source>
</reference>
<comment type="similarity">
    <text evidence="1">Belongs to the CEMIP family.</text>
</comment>
<organism evidence="7 8">
    <name type="scientific">Heterostelium pallidum (strain ATCC 26659 / Pp 5 / PN500)</name>
    <name type="common">Cellular slime mold</name>
    <name type="synonym">Polysphondylium pallidum</name>
    <dbReference type="NCBI Taxonomy" id="670386"/>
    <lineage>
        <taxon>Eukaryota</taxon>
        <taxon>Amoebozoa</taxon>
        <taxon>Evosea</taxon>
        <taxon>Eumycetozoa</taxon>
        <taxon>Dictyostelia</taxon>
        <taxon>Acytosteliales</taxon>
        <taxon>Acytosteliaceae</taxon>
        <taxon>Heterostelium</taxon>
    </lineage>
</organism>
<feature type="transmembrane region" description="Helical" evidence="5">
    <location>
        <begin position="14"/>
        <end position="33"/>
    </location>
</feature>
<evidence type="ECO:0000313" key="7">
    <source>
        <dbReference type="EMBL" id="EFA74980.1"/>
    </source>
</evidence>
<dbReference type="GeneID" id="31367482"/>
<dbReference type="AlphaFoldDB" id="D3BV42"/>
<gene>
    <name evidence="7" type="ORF">PPL_12014</name>
</gene>
<dbReference type="Pfam" id="PF10162">
    <property type="entry name" value="G8"/>
    <property type="match status" value="1"/>
</dbReference>
<dbReference type="Pfam" id="PF24606">
    <property type="entry name" value="CEMIP_beta-hel"/>
    <property type="match status" value="1"/>
</dbReference>